<dbReference type="InterPro" id="IPR010909">
    <property type="entry name" value="PLAC"/>
</dbReference>
<evidence type="ECO:0000256" key="1">
    <source>
        <dbReference type="ARBA" id="ARBA00004236"/>
    </source>
</evidence>
<dbReference type="PROSITE" id="PS50900">
    <property type="entry name" value="PLAC"/>
    <property type="match status" value="1"/>
</dbReference>
<dbReference type="InterPro" id="IPR003599">
    <property type="entry name" value="Ig_sub"/>
</dbReference>
<feature type="compositionally biased region" description="Pro residues" evidence="16">
    <location>
        <begin position="700"/>
        <end position="717"/>
    </location>
</feature>
<dbReference type="Pfam" id="PF05986">
    <property type="entry name" value="ADAMTS_spacer1"/>
    <property type="match status" value="1"/>
</dbReference>
<evidence type="ECO:0000256" key="4">
    <source>
        <dbReference type="ARBA" id="ARBA00022525"/>
    </source>
</evidence>
<evidence type="ECO:0000256" key="9">
    <source>
        <dbReference type="ARBA" id="ARBA00023136"/>
    </source>
</evidence>
<evidence type="ECO:0000259" key="19">
    <source>
        <dbReference type="PROSITE" id="PS50835"/>
    </source>
</evidence>
<dbReference type="InterPro" id="IPR045371">
    <property type="entry name" value="ADAMTS_CR_3"/>
</dbReference>
<dbReference type="Gene3D" id="2.60.40.10">
    <property type="entry name" value="Immunoglobulins"/>
    <property type="match status" value="3"/>
</dbReference>
<dbReference type="InterPro" id="IPR010294">
    <property type="entry name" value="ADAMTS_spacer1"/>
</dbReference>
<proteinExistence type="inferred from homology"/>
<dbReference type="InterPro" id="IPR036880">
    <property type="entry name" value="Kunitz_BPTI_sf"/>
</dbReference>
<feature type="domain" description="Ig-like" evidence="19">
    <location>
        <begin position="1107"/>
        <end position="1205"/>
    </location>
</feature>
<evidence type="ECO:0000256" key="6">
    <source>
        <dbReference type="ARBA" id="ARBA00022729"/>
    </source>
</evidence>
<evidence type="ECO:0000256" key="5">
    <source>
        <dbReference type="ARBA" id="ARBA00022690"/>
    </source>
</evidence>
<keyword evidence="12" id="KW-0393">Immunoglobulin domain</keyword>
<evidence type="ECO:0000256" key="12">
    <source>
        <dbReference type="ARBA" id="ARBA00023319"/>
    </source>
</evidence>
<dbReference type="Gene3D" id="2.20.100.10">
    <property type="entry name" value="Thrombospondin type-1 (TSP1) repeat"/>
    <property type="match status" value="5"/>
</dbReference>
<dbReference type="GO" id="GO:0030198">
    <property type="term" value="P:extracellular matrix organization"/>
    <property type="evidence" value="ECO:0007669"/>
    <property type="project" value="InterPro"/>
</dbReference>
<evidence type="ECO:0000256" key="3">
    <source>
        <dbReference type="ARBA" id="ARBA00022475"/>
    </source>
</evidence>
<dbReference type="SMART" id="SM00409">
    <property type="entry name" value="IG"/>
    <property type="match status" value="3"/>
</dbReference>
<dbReference type="InterPro" id="IPR013273">
    <property type="entry name" value="ADAMTS/ADAMTS-like"/>
</dbReference>
<feature type="disulfide bond" evidence="15">
    <location>
        <begin position="43"/>
        <end position="80"/>
    </location>
</feature>
<organism evidence="21 22">
    <name type="scientific">Leptobrachium leishanense</name>
    <name type="common">Leishan spiny toad</name>
    <dbReference type="NCBI Taxonomy" id="445787"/>
    <lineage>
        <taxon>Eukaryota</taxon>
        <taxon>Metazoa</taxon>
        <taxon>Chordata</taxon>
        <taxon>Craniata</taxon>
        <taxon>Vertebrata</taxon>
        <taxon>Euteleostomi</taxon>
        <taxon>Amphibia</taxon>
        <taxon>Batrachia</taxon>
        <taxon>Anura</taxon>
        <taxon>Pelobatoidea</taxon>
        <taxon>Megophryidae</taxon>
        <taxon>Leptobrachium</taxon>
    </lineage>
</organism>
<evidence type="ECO:0000256" key="2">
    <source>
        <dbReference type="ARBA" id="ARBA00004613"/>
    </source>
</evidence>
<name>A0A8C5WDW3_9ANUR</name>
<dbReference type="Pfam" id="PF00090">
    <property type="entry name" value="TSP_1"/>
    <property type="match status" value="1"/>
</dbReference>
<dbReference type="OrthoDB" id="9948486at2759"/>
<feature type="domain" description="BPTI/Kunitz inhibitor" evidence="18">
    <location>
        <begin position="758"/>
        <end position="808"/>
    </location>
</feature>
<dbReference type="AlphaFoldDB" id="A0A8C5WDW3"/>
<dbReference type="FunFam" id="2.60.40.10:FF:000005">
    <property type="entry name" value="Neuronal cell adhesion molecule"/>
    <property type="match status" value="1"/>
</dbReference>
<evidence type="ECO:0000256" key="8">
    <source>
        <dbReference type="ARBA" id="ARBA00022900"/>
    </source>
</evidence>
<dbReference type="InterPro" id="IPR036383">
    <property type="entry name" value="TSP1_rpt_sf"/>
</dbReference>
<evidence type="ECO:0000256" key="10">
    <source>
        <dbReference type="ARBA" id="ARBA00023157"/>
    </source>
</evidence>
<evidence type="ECO:0000256" key="7">
    <source>
        <dbReference type="ARBA" id="ARBA00022737"/>
    </source>
</evidence>
<keyword evidence="4" id="KW-0964">Secreted</keyword>
<evidence type="ECO:0000256" key="17">
    <source>
        <dbReference type="SAM" id="SignalP"/>
    </source>
</evidence>
<keyword evidence="11" id="KW-0325">Glycoprotein</keyword>
<dbReference type="SMART" id="SM00131">
    <property type="entry name" value="KU"/>
    <property type="match status" value="1"/>
</dbReference>
<keyword evidence="22" id="KW-1185">Reference proteome</keyword>
<comment type="subcellular location">
    <subcellularLocation>
        <location evidence="1">Cell membrane</location>
    </subcellularLocation>
    <subcellularLocation>
        <location evidence="2">Secreted</location>
    </subcellularLocation>
</comment>
<dbReference type="GO" id="GO:0005886">
    <property type="term" value="C:plasma membrane"/>
    <property type="evidence" value="ECO:0007669"/>
    <property type="project" value="UniProtKB-SubCell"/>
</dbReference>
<dbReference type="FunFam" id="4.10.410.10:FF:000017">
    <property type="entry name" value="papilin isoform X2"/>
    <property type="match status" value="1"/>
</dbReference>
<dbReference type="FunFam" id="2.20.100.10:FF:000005">
    <property type="entry name" value="ADAM metallopeptidase with thrombospondin type 1 motif 9"/>
    <property type="match status" value="4"/>
</dbReference>
<keyword evidence="10 15" id="KW-1015">Disulfide bond</keyword>
<feature type="disulfide bond" evidence="15">
    <location>
        <begin position="54"/>
        <end position="65"/>
    </location>
</feature>
<accession>A0A8C5WDW3</accession>
<evidence type="ECO:0000259" key="18">
    <source>
        <dbReference type="PROSITE" id="PS50279"/>
    </source>
</evidence>
<sequence length="1270" mass="141666">MKIPLLFVTFTLLLEFTFSAKKGKRQSDFWDNWSEWGECSRSCGGGVSFRERQCYSRRADGGSNCIGPTKNYRSCNVQDCPDGSRDFRAMQCSEYDGMEFQGKRYKWLPYYGASNKCELNCIPKGENFYYRHKMAVLDGTPCEPGRRDICVEGVCKSVGCDHVLDSSKREDKCLVCGGDGSSCYEVKGSYDTPTLSKGYSQLFTMPKGATNIQIKEVGATRNFLAVKNARGEYYLNGYWTIEYSKALNVASTVLHYYRGSEGDLAPEVLTARGPTTEPLVIELIGQETNQGVQYEYYLPNQGDSEDYQWSYGSWSECSAECGGGYQSRLVFCTIDNEAYPDIMCRDFRRPPSNRTCSSQLCPQMKRISYINQPSLWSRIVNTKMTRISYIYQPSLWSRIVNTKMTSWKISEWSQCTASCGGGVQTRSVYCVSYEGRSSQQVVNDAECAAFTEKPASQQACNLRACARWNTGQWTECSTECGEGIQKRTVTCRTDTGAVVQDLVCMLQVKPTDSQLCYAENCIQEIGWHIGEWGLCSKSCNSGIRKRQVICADNDRNFYEPETCEAHEPEKPTIIESCNMQPCHLKQHVPSMQDTWGYDNSDQFSLTRYSQESPKPRRPPEKPNRDNGLWDCRRSPYGCCTDGYIPATGPGGQGCPVMMCEQTRYRCCPDGLMEAKGPNYEGCDMSYNGGGNSGRNQRAGPAPPPPPPPPPPAPPAPAVPSEECRVSRFGCCFDNVYQANGPMGEGCPNKPTQPYPMICLLPSAMGTCSDWTTRWYFVADVGKCNRFWFGNCHGNNNNFATEEECTSSCQKDSRRPTGTIEYRYRRRGMKWDRLSHVHSGGHNEGTNGNEHEGHPKWTVKTLDQDHEGRNLAGHNEWEEHGTRINEQRHHAHHGSSSSSHTSSIHRILLNKAESSSMEATTGQTIRLLCRVSDYPFPKVEWQKDGTTVSSSRHTYQSDNSLVINHIRPEDAGTYTCTVSNGNRQETHSVHLKVRERALYGKEETVSDGRLFNEEVRGINSTTQKVRGGSGRRTLTPNVVMVEANLGHRARLSCNVNLSPGTSIEWKKDGNLLSSPRHRKQADGSLAVSRVNSDDAGLYTCTIKNGAHPETKQIQLVVRGELKITGPPSSVTVTEGEKAALQCVVKGDNVNVQWSRNGIPIRSDGHHTIVSQDGSLIIRNTKSTDEGAYTCNAYSGTHSVSASADIRVAKSLPVASEVGTTDLDNECIDHPDLANCDLIVYAQLCSNEYYGSFCCASCSRHRPEHRQMLRQS</sequence>
<dbReference type="InterPro" id="IPR036179">
    <property type="entry name" value="Ig-like_dom_sf"/>
</dbReference>
<dbReference type="SUPFAM" id="SSF82895">
    <property type="entry name" value="TSP-1 type 1 repeat"/>
    <property type="match status" value="5"/>
</dbReference>
<evidence type="ECO:0000256" key="15">
    <source>
        <dbReference type="PIRSR" id="PIRSR613273-3"/>
    </source>
</evidence>
<dbReference type="PROSITE" id="PS50835">
    <property type="entry name" value="IG_LIKE"/>
    <property type="match status" value="3"/>
</dbReference>
<evidence type="ECO:0000256" key="11">
    <source>
        <dbReference type="ARBA" id="ARBA00023180"/>
    </source>
</evidence>
<feature type="compositionally biased region" description="Basic and acidic residues" evidence="16">
    <location>
        <begin position="613"/>
        <end position="624"/>
    </location>
</feature>
<feature type="disulfide bond" evidence="15">
    <location>
        <begin position="39"/>
        <end position="75"/>
    </location>
</feature>
<gene>
    <name evidence="21" type="primary">PAPLN</name>
</gene>
<feature type="region of interest" description="Disordered" evidence="16">
    <location>
        <begin position="607"/>
        <end position="628"/>
    </location>
</feature>
<keyword evidence="5" id="KW-0646">Protease inhibitor</keyword>
<dbReference type="InterPro" id="IPR002223">
    <property type="entry name" value="Kunitz_BPTI"/>
</dbReference>
<dbReference type="SUPFAM" id="SSF57362">
    <property type="entry name" value="BPTI-like"/>
    <property type="match status" value="1"/>
</dbReference>
<dbReference type="GO" id="GO:0005576">
    <property type="term" value="C:extracellular region"/>
    <property type="evidence" value="ECO:0007669"/>
    <property type="project" value="UniProtKB-SubCell"/>
</dbReference>
<dbReference type="InterPro" id="IPR050439">
    <property type="entry name" value="ADAMTS_ADAMTS-like"/>
</dbReference>
<dbReference type="Gene3D" id="4.10.410.10">
    <property type="entry name" value="Pancreatic trypsin inhibitor Kunitz domain"/>
    <property type="match status" value="1"/>
</dbReference>
<dbReference type="InterPro" id="IPR007110">
    <property type="entry name" value="Ig-like_dom"/>
</dbReference>
<reference evidence="21" key="2">
    <citation type="submission" date="2025-09" db="UniProtKB">
        <authorList>
            <consortium name="Ensembl"/>
        </authorList>
    </citation>
    <scope>IDENTIFICATION</scope>
</reference>
<dbReference type="Gene3D" id="2.60.120.830">
    <property type="match status" value="1"/>
</dbReference>
<feature type="domain" description="Ig-like" evidence="19">
    <location>
        <begin position="904"/>
        <end position="991"/>
    </location>
</feature>
<reference evidence="21" key="1">
    <citation type="submission" date="2025-08" db="UniProtKB">
        <authorList>
            <consortium name="Ensembl"/>
        </authorList>
    </citation>
    <scope>IDENTIFICATION</scope>
</reference>
<feature type="chain" id="PRO_5034274772" description="Papilin" evidence="17">
    <location>
        <begin position="20"/>
        <end position="1270"/>
    </location>
</feature>
<dbReference type="InterPro" id="IPR000884">
    <property type="entry name" value="TSP1_rpt"/>
</dbReference>
<dbReference type="PANTHER" id="PTHR13723:SF281">
    <property type="entry name" value="PAPILIN"/>
    <property type="match status" value="1"/>
</dbReference>
<feature type="signal peptide" evidence="17">
    <location>
        <begin position="1"/>
        <end position="19"/>
    </location>
</feature>
<keyword evidence="9" id="KW-0472">Membrane</keyword>
<dbReference type="SUPFAM" id="SSF48726">
    <property type="entry name" value="Immunoglobulin"/>
    <property type="match status" value="3"/>
</dbReference>
<keyword evidence="7" id="KW-0677">Repeat</keyword>
<keyword evidence="6 17" id="KW-0732">Signal</keyword>
<dbReference type="GO" id="GO:0006508">
    <property type="term" value="P:proteolysis"/>
    <property type="evidence" value="ECO:0007669"/>
    <property type="project" value="TreeGrafter"/>
</dbReference>
<feature type="domain" description="PLAC" evidence="20">
    <location>
        <begin position="1221"/>
        <end position="1260"/>
    </location>
</feature>
<dbReference type="CDD" id="cd22635">
    <property type="entry name" value="Kunitz_papilin"/>
    <property type="match status" value="1"/>
</dbReference>
<feature type="region of interest" description="Disordered" evidence="16">
    <location>
        <begin position="687"/>
        <end position="720"/>
    </location>
</feature>
<keyword evidence="8" id="KW-0722">Serine protease inhibitor</keyword>
<dbReference type="Pfam" id="PF19030">
    <property type="entry name" value="TSP1_ADAMTS"/>
    <property type="match status" value="4"/>
</dbReference>
<dbReference type="InterPro" id="IPR013098">
    <property type="entry name" value="Ig_I-set"/>
</dbReference>
<dbReference type="Pfam" id="PF07679">
    <property type="entry name" value="I-set"/>
    <property type="match status" value="3"/>
</dbReference>
<comment type="similarity">
    <text evidence="13">Belongs to the papilin family.</text>
</comment>
<dbReference type="GO" id="GO:0004867">
    <property type="term" value="F:serine-type endopeptidase inhibitor activity"/>
    <property type="evidence" value="ECO:0007669"/>
    <property type="project" value="UniProtKB-KW"/>
</dbReference>
<evidence type="ECO:0000313" key="21">
    <source>
        <dbReference type="Ensembl" id="ENSLLEP00000030925.1"/>
    </source>
</evidence>
<dbReference type="GO" id="GO:0004222">
    <property type="term" value="F:metalloendopeptidase activity"/>
    <property type="evidence" value="ECO:0007669"/>
    <property type="project" value="TreeGrafter"/>
</dbReference>
<dbReference type="Pfam" id="PF08686">
    <property type="entry name" value="PLAC"/>
    <property type="match status" value="1"/>
</dbReference>
<dbReference type="GO" id="GO:0005604">
    <property type="term" value="C:basement membrane"/>
    <property type="evidence" value="ECO:0007669"/>
    <property type="project" value="UniProtKB-ARBA"/>
</dbReference>
<dbReference type="Proteomes" id="UP000694569">
    <property type="component" value="Unplaced"/>
</dbReference>
<dbReference type="InterPro" id="IPR003598">
    <property type="entry name" value="Ig_sub2"/>
</dbReference>
<feature type="domain" description="Ig-like" evidence="19">
    <location>
        <begin position="1035"/>
        <end position="1104"/>
    </location>
</feature>
<dbReference type="Pfam" id="PF00014">
    <property type="entry name" value="Kunitz_BPTI"/>
    <property type="match status" value="1"/>
</dbReference>
<dbReference type="PRINTS" id="PR00759">
    <property type="entry name" value="BASICPTASE"/>
</dbReference>
<protein>
    <recommendedName>
        <fullName evidence="14">Papilin</fullName>
    </recommendedName>
</protein>
<dbReference type="PROSITE" id="PS50279">
    <property type="entry name" value="BPTI_KUNITZ_2"/>
    <property type="match status" value="1"/>
</dbReference>
<evidence type="ECO:0000256" key="16">
    <source>
        <dbReference type="SAM" id="MobiDB-lite"/>
    </source>
</evidence>
<dbReference type="GeneTree" id="ENSGT00940000156891"/>
<dbReference type="SMART" id="SM00209">
    <property type="entry name" value="TSP1"/>
    <property type="match status" value="5"/>
</dbReference>
<keyword evidence="3" id="KW-1003">Cell membrane</keyword>
<evidence type="ECO:0000256" key="14">
    <source>
        <dbReference type="ARBA" id="ARBA00074534"/>
    </source>
</evidence>
<dbReference type="SMART" id="SM00408">
    <property type="entry name" value="IGc2"/>
    <property type="match status" value="3"/>
</dbReference>
<dbReference type="Ensembl" id="ENSLLET00000032112.1">
    <property type="protein sequence ID" value="ENSLLEP00000030925.1"/>
    <property type="gene ID" value="ENSLLEG00000019564.1"/>
</dbReference>
<evidence type="ECO:0000256" key="13">
    <source>
        <dbReference type="ARBA" id="ARBA00061693"/>
    </source>
</evidence>
<dbReference type="Pfam" id="PF19236">
    <property type="entry name" value="ADAMTS_CR_3"/>
    <property type="match status" value="1"/>
</dbReference>
<dbReference type="InterPro" id="IPR013783">
    <property type="entry name" value="Ig-like_fold"/>
</dbReference>
<dbReference type="FunFam" id="2.60.120.830:FF:000001">
    <property type="entry name" value="A disintegrin and metalloproteinase with thrombospondin motifs 1"/>
    <property type="match status" value="1"/>
</dbReference>
<dbReference type="PRINTS" id="PR01857">
    <property type="entry name" value="ADAMTSFAMILY"/>
</dbReference>
<evidence type="ECO:0000313" key="22">
    <source>
        <dbReference type="Proteomes" id="UP000694569"/>
    </source>
</evidence>
<dbReference type="PROSITE" id="PS50092">
    <property type="entry name" value="TSP1"/>
    <property type="match status" value="5"/>
</dbReference>
<evidence type="ECO:0000259" key="20">
    <source>
        <dbReference type="PROSITE" id="PS50900"/>
    </source>
</evidence>
<dbReference type="PANTHER" id="PTHR13723">
    <property type="entry name" value="ADAMTS A DISINTEGRIN AND METALLOPROTEASE WITH THROMBOSPONDIN MOTIFS PROTEASE"/>
    <property type="match status" value="1"/>
</dbReference>